<reference evidence="3" key="1">
    <citation type="submission" date="2025-08" db="UniProtKB">
        <authorList>
            <consortium name="RefSeq"/>
        </authorList>
    </citation>
    <scope>IDENTIFICATION</scope>
</reference>
<dbReference type="Proteomes" id="UP000322000">
    <property type="component" value="Chromosome 6"/>
</dbReference>
<proteinExistence type="predicted"/>
<dbReference type="InParanoid" id="A0A7E5VMC3"/>
<evidence type="ECO:0000313" key="3">
    <source>
        <dbReference type="RefSeq" id="XP_026729459.1"/>
    </source>
</evidence>
<keyword evidence="2" id="KW-1185">Reference proteome</keyword>
<gene>
    <name evidence="3" type="primary">LOC113495066</name>
</gene>
<feature type="domain" description="F-box" evidence="1">
    <location>
        <begin position="11"/>
        <end position="61"/>
    </location>
</feature>
<protein>
    <submittedName>
        <fullName evidence="3">Uncharacterized protein LOC113495066 isoform X1</fullName>
    </submittedName>
</protein>
<name>A0A7E5VMC3_TRINI</name>
<evidence type="ECO:0000259" key="1">
    <source>
        <dbReference type="PROSITE" id="PS50181"/>
    </source>
</evidence>
<evidence type="ECO:0000313" key="2">
    <source>
        <dbReference type="Proteomes" id="UP000322000"/>
    </source>
</evidence>
<dbReference type="PROSITE" id="PS50181">
    <property type="entry name" value="FBOX"/>
    <property type="match status" value="1"/>
</dbReference>
<dbReference type="RefSeq" id="XP_026729459.1">
    <property type="nucleotide sequence ID" value="XM_026873658.1"/>
</dbReference>
<dbReference type="InterPro" id="IPR036047">
    <property type="entry name" value="F-box-like_dom_sf"/>
</dbReference>
<dbReference type="Pfam" id="PF00646">
    <property type="entry name" value="F-box"/>
    <property type="match status" value="1"/>
</dbReference>
<dbReference type="AlphaFoldDB" id="A0A7E5VMC3"/>
<dbReference type="SUPFAM" id="SSF81383">
    <property type="entry name" value="F-box domain"/>
    <property type="match status" value="1"/>
</dbReference>
<organism evidence="2 3">
    <name type="scientific">Trichoplusia ni</name>
    <name type="common">Cabbage looper</name>
    <dbReference type="NCBI Taxonomy" id="7111"/>
    <lineage>
        <taxon>Eukaryota</taxon>
        <taxon>Metazoa</taxon>
        <taxon>Ecdysozoa</taxon>
        <taxon>Arthropoda</taxon>
        <taxon>Hexapoda</taxon>
        <taxon>Insecta</taxon>
        <taxon>Pterygota</taxon>
        <taxon>Neoptera</taxon>
        <taxon>Endopterygota</taxon>
        <taxon>Lepidoptera</taxon>
        <taxon>Glossata</taxon>
        <taxon>Ditrysia</taxon>
        <taxon>Noctuoidea</taxon>
        <taxon>Noctuidae</taxon>
        <taxon>Plusiinae</taxon>
        <taxon>Trichoplusia</taxon>
    </lineage>
</organism>
<dbReference type="InterPro" id="IPR001810">
    <property type="entry name" value="F-box_dom"/>
</dbReference>
<dbReference type="GeneID" id="113495066"/>
<dbReference type="KEGG" id="tnl:113495066"/>
<accession>A0A7E5VMC3</accession>
<dbReference type="OrthoDB" id="6859220at2759"/>
<dbReference type="Gene3D" id="1.20.1280.50">
    <property type="match status" value="1"/>
</dbReference>
<dbReference type="CDD" id="cd09917">
    <property type="entry name" value="F-box_SF"/>
    <property type="match status" value="1"/>
</dbReference>
<sequence length="413" mass="48460">MSEDFQSIDVQFNWEICPPEILWEVFRYLCNKSLFYCLFVSRRWKNVANDFIECYGLWERIAKEEMDNNGVSFRRKSTLGWRNMLMNSKLWSYVGSAKIKRIHTYRLVNLDKVHIYKDKMILKTEADAVHYYNVKSFQLVKATKTLNKGLDFTENDSMVVALTQTGDTQRGLYLYGKPTPNSCMLDNKTHYVDTGFLFTLEDNVCYVVTSTFVVWACTWANNKWEVRLVGRYYGSDYDRPAAIHVYKGIVYMVTKYGFVLSEVPETKNFHRMFNYSIPQHKGASKWVLFHKYNVAVAVKTKNRRVSICYDKMTNHMRLECPNMSCATEHGHVVFLGFKSGRVIICLTNKTLKKGSKPDRTLRVQDFDNTIRDPRILAIEVFEDKLSHHLLIATKDRVIQLHIKYPTEITELYE</sequence>